<sequence>RIVGGQDIEPTNRYPWFARVIGNKPDGSGLDACGGSLIAPDLVLTAAHCTEPTIIYLGVYDLDNKPDNSGYDVIANVRHPLYGTGNYSIDYNIMISQLAIPVPSIIAQPIRLNFDPNYPNDNTDAGLDLTMLGFGSIIGGPETGLPNPPNQESSLLQSATTNYVPLSTCAMSKDPNTGVVYGVDYPQRTSVKENWFCTVDDVTATCFGDGGGPIIKEHYFSNFNNNNYNQDTDTNDLLLGVISGASGYCGNQYLPLWNSRISFHKEWI</sequence>
<dbReference type="GO" id="GO:0004252">
    <property type="term" value="F:serine-type endopeptidase activity"/>
    <property type="evidence" value="ECO:0007669"/>
    <property type="project" value="InterPro"/>
</dbReference>
<evidence type="ECO:0000256" key="2">
    <source>
        <dbReference type="ARBA" id="ARBA00023026"/>
    </source>
</evidence>
<dbReference type="KEGG" id="fcy:FRACYDRAFT_151609"/>
<evidence type="ECO:0000256" key="1">
    <source>
        <dbReference type="ARBA" id="ARBA00007664"/>
    </source>
</evidence>
<evidence type="ECO:0000313" key="7">
    <source>
        <dbReference type="Proteomes" id="UP000095751"/>
    </source>
</evidence>
<keyword evidence="7" id="KW-1185">Reference proteome</keyword>
<organism evidence="6 7">
    <name type="scientific">Fragilariopsis cylindrus CCMP1102</name>
    <dbReference type="NCBI Taxonomy" id="635003"/>
    <lineage>
        <taxon>Eukaryota</taxon>
        <taxon>Sar</taxon>
        <taxon>Stramenopiles</taxon>
        <taxon>Ochrophyta</taxon>
        <taxon>Bacillariophyta</taxon>
        <taxon>Bacillariophyceae</taxon>
        <taxon>Bacillariophycidae</taxon>
        <taxon>Bacillariales</taxon>
        <taxon>Bacillariaceae</taxon>
        <taxon>Fragilariopsis</taxon>
    </lineage>
</organism>
<reference evidence="6 7" key="1">
    <citation type="submission" date="2016-09" db="EMBL/GenBank/DDBJ databases">
        <title>Extensive genetic diversity and differential bi-allelic expression allows diatom success in the polar Southern Ocean.</title>
        <authorList>
            <consortium name="DOE Joint Genome Institute"/>
            <person name="Mock T."/>
            <person name="Otillar R.P."/>
            <person name="Strauss J."/>
            <person name="Dupont C."/>
            <person name="Frickenhaus S."/>
            <person name="Maumus F."/>
            <person name="Mcmullan M."/>
            <person name="Sanges R."/>
            <person name="Schmutz J."/>
            <person name="Toseland A."/>
            <person name="Valas R."/>
            <person name="Veluchamy A."/>
            <person name="Ward B.J."/>
            <person name="Allen A."/>
            <person name="Barry K."/>
            <person name="Falciatore A."/>
            <person name="Ferrante M."/>
            <person name="Fortunato A.E."/>
            <person name="Gloeckner G."/>
            <person name="Gruber A."/>
            <person name="Hipkin R."/>
            <person name="Janech M."/>
            <person name="Kroth P."/>
            <person name="Leese F."/>
            <person name="Lindquist E."/>
            <person name="Lyon B.R."/>
            <person name="Martin J."/>
            <person name="Mayer C."/>
            <person name="Parker M."/>
            <person name="Quesneville H."/>
            <person name="Raymond J."/>
            <person name="Uhlig C."/>
            <person name="Valentin K.U."/>
            <person name="Worden A.Z."/>
            <person name="Armbrust E.V."/>
            <person name="Bowler C."/>
            <person name="Green B."/>
            <person name="Moulton V."/>
            <person name="Van Oosterhout C."/>
            <person name="Grigoriev I."/>
        </authorList>
    </citation>
    <scope>NUCLEOTIDE SEQUENCE [LARGE SCALE GENOMIC DNA]</scope>
    <source>
        <strain evidence="6 7">CCMP1102</strain>
    </source>
</reference>
<dbReference type="InParanoid" id="A0A1E7F885"/>
<gene>
    <name evidence="6" type="ORF">FRACYDRAFT_151609</name>
</gene>
<keyword evidence="6" id="KW-0378">Hydrolase</keyword>
<keyword evidence="2" id="KW-0843">Virulence</keyword>
<keyword evidence="3" id="KW-1015">Disulfide bond</keyword>
<dbReference type="InterPro" id="IPR018114">
    <property type="entry name" value="TRYPSIN_HIS"/>
</dbReference>
<dbReference type="PANTHER" id="PTHR24276">
    <property type="entry name" value="POLYSERASE-RELATED"/>
    <property type="match status" value="1"/>
</dbReference>
<dbReference type="GO" id="GO:0006508">
    <property type="term" value="P:proteolysis"/>
    <property type="evidence" value="ECO:0007669"/>
    <property type="project" value="UniProtKB-KW"/>
</dbReference>
<dbReference type="InterPro" id="IPR001254">
    <property type="entry name" value="Trypsin_dom"/>
</dbReference>
<dbReference type="SMART" id="SM00020">
    <property type="entry name" value="Tryp_SPc"/>
    <property type="match status" value="1"/>
</dbReference>
<evidence type="ECO:0000259" key="5">
    <source>
        <dbReference type="PROSITE" id="PS50240"/>
    </source>
</evidence>
<dbReference type="InterPro" id="IPR050430">
    <property type="entry name" value="Peptidase_S1"/>
</dbReference>
<dbReference type="PROSITE" id="PS00134">
    <property type="entry name" value="TRYPSIN_HIS"/>
    <property type="match status" value="1"/>
</dbReference>
<keyword evidence="6" id="KW-0645">Protease</keyword>
<dbReference type="SUPFAM" id="SSF50494">
    <property type="entry name" value="Trypsin-like serine proteases"/>
    <property type="match status" value="1"/>
</dbReference>
<name>A0A1E7F885_9STRA</name>
<dbReference type="Proteomes" id="UP000095751">
    <property type="component" value="Unassembled WGS sequence"/>
</dbReference>
<comment type="similarity">
    <text evidence="1">Belongs to the peptidase S1 family.</text>
</comment>
<feature type="non-terminal residue" evidence="6">
    <location>
        <position position="268"/>
    </location>
</feature>
<dbReference type="PROSITE" id="PS50240">
    <property type="entry name" value="TRYPSIN_DOM"/>
    <property type="match status" value="1"/>
</dbReference>
<feature type="non-terminal residue" evidence="6">
    <location>
        <position position="1"/>
    </location>
</feature>
<protein>
    <submittedName>
        <fullName evidence="6">Trypsin-like serine protease</fullName>
    </submittedName>
</protein>
<accession>A0A1E7F885</accession>
<keyword evidence="4" id="KW-0325">Glycoprotein</keyword>
<dbReference type="EMBL" id="KV784360">
    <property type="protein sequence ID" value="OEU14381.1"/>
    <property type="molecule type" value="Genomic_DNA"/>
</dbReference>
<dbReference type="InterPro" id="IPR001314">
    <property type="entry name" value="Peptidase_S1A"/>
</dbReference>
<dbReference type="Gene3D" id="2.40.10.10">
    <property type="entry name" value="Trypsin-like serine proteases"/>
    <property type="match status" value="1"/>
</dbReference>
<dbReference type="OrthoDB" id="10061449at2759"/>
<dbReference type="PRINTS" id="PR00722">
    <property type="entry name" value="CHYMOTRYPSIN"/>
</dbReference>
<evidence type="ECO:0000256" key="3">
    <source>
        <dbReference type="ARBA" id="ARBA00023157"/>
    </source>
</evidence>
<dbReference type="InterPro" id="IPR009003">
    <property type="entry name" value="Peptidase_S1_PA"/>
</dbReference>
<evidence type="ECO:0000313" key="6">
    <source>
        <dbReference type="EMBL" id="OEU14381.1"/>
    </source>
</evidence>
<proteinExistence type="inferred from homology"/>
<dbReference type="Pfam" id="PF00089">
    <property type="entry name" value="Trypsin"/>
    <property type="match status" value="1"/>
</dbReference>
<dbReference type="InterPro" id="IPR043504">
    <property type="entry name" value="Peptidase_S1_PA_chymotrypsin"/>
</dbReference>
<dbReference type="PANTHER" id="PTHR24276:SF98">
    <property type="entry name" value="FI18310P1-RELATED"/>
    <property type="match status" value="1"/>
</dbReference>
<dbReference type="AlphaFoldDB" id="A0A1E7F885"/>
<feature type="domain" description="Peptidase S1" evidence="5">
    <location>
        <begin position="2"/>
        <end position="268"/>
    </location>
</feature>
<evidence type="ECO:0000256" key="4">
    <source>
        <dbReference type="ARBA" id="ARBA00023180"/>
    </source>
</evidence>